<evidence type="ECO:0000313" key="4">
    <source>
        <dbReference type="Proteomes" id="UP000652219"/>
    </source>
</evidence>
<dbReference type="InterPro" id="IPR056884">
    <property type="entry name" value="NPHP3-like_N"/>
</dbReference>
<evidence type="ECO:0000256" key="1">
    <source>
        <dbReference type="ARBA" id="ARBA00022737"/>
    </source>
</evidence>
<comment type="caution">
    <text evidence="3">The sequence shown here is derived from an EMBL/GenBank/DDBJ whole genome shotgun (WGS) entry which is preliminary data.</text>
</comment>
<dbReference type="EMBL" id="WIGN01000055">
    <property type="protein sequence ID" value="KAF6813213.1"/>
    <property type="molecule type" value="Genomic_DNA"/>
</dbReference>
<evidence type="ECO:0000259" key="2">
    <source>
        <dbReference type="PROSITE" id="PS50837"/>
    </source>
</evidence>
<dbReference type="SUPFAM" id="SSF52540">
    <property type="entry name" value="P-loop containing nucleoside triphosphate hydrolases"/>
    <property type="match status" value="1"/>
</dbReference>
<evidence type="ECO:0000313" key="3">
    <source>
        <dbReference type="EMBL" id="KAF6813213.1"/>
    </source>
</evidence>
<reference evidence="3 4" key="1">
    <citation type="journal article" date="2020" name="Phytopathology">
        <title>Genome Sequence Resources of Colletotrichum truncatum, C. plurivorum, C. musicola, and C. sojae: Four Species Pathogenic to Soybean (Glycine max).</title>
        <authorList>
            <person name="Rogerio F."/>
            <person name="Boufleur T.R."/>
            <person name="Ciampi-Guillardi M."/>
            <person name="Sukno S.A."/>
            <person name="Thon M.R."/>
            <person name="Massola Junior N.S."/>
            <person name="Baroncelli R."/>
        </authorList>
    </citation>
    <scope>NUCLEOTIDE SEQUENCE [LARGE SCALE GENOMIC DNA]</scope>
    <source>
        <strain evidence="3 4">LFN0009</strain>
    </source>
</reference>
<sequence length="283" mass="32303">MLSDPRFDKDRIIRTNDHLLKDSYIWILENDTFLQWQAGEGSRLLWVRGDPGKGKTMLLCGIIEELQRQASGSRIVYLLCQATDANLNSANAVLRGLLYLMIKDEPDLIKDLRESHYSRQLFEDANGWDVLCRMFTDVMSRSASGGTTIIVDALDECIKDRTNLLEFIVKLPSTSTKVLVSSRNWPLIERGLAPTVHKAAHLSLELNEHSVSAAVVTFIKHKVDQLMNTHEYDLETRDLVYNHLVEKASNTFLWAALVCRQLTDIHLDNWNVESKLRIPARSQ</sequence>
<dbReference type="InterPro" id="IPR027417">
    <property type="entry name" value="P-loop_NTPase"/>
</dbReference>
<feature type="domain" description="NACHT" evidence="2">
    <location>
        <begin position="43"/>
        <end position="183"/>
    </location>
</feature>
<dbReference type="PANTHER" id="PTHR10039">
    <property type="entry name" value="AMELOGENIN"/>
    <property type="match status" value="1"/>
</dbReference>
<dbReference type="PROSITE" id="PS50837">
    <property type="entry name" value="NACHT"/>
    <property type="match status" value="1"/>
</dbReference>
<proteinExistence type="predicted"/>
<dbReference type="InterPro" id="IPR007111">
    <property type="entry name" value="NACHT_NTPase"/>
</dbReference>
<keyword evidence="1" id="KW-0677">Repeat</keyword>
<protein>
    <submittedName>
        <fullName evidence="3">Vegetative incompatibility protein het-e-1</fullName>
    </submittedName>
</protein>
<accession>A0A8H6MYR6</accession>
<name>A0A8H6MYR6_9PEZI</name>
<organism evidence="3 4">
    <name type="scientific">Colletotrichum sojae</name>
    <dbReference type="NCBI Taxonomy" id="2175907"/>
    <lineage>
        <taxon>Eukaryota</taxon>
        <taxon>Fungi</taxon>
        <taxon>Dikarya</taxon>
        <taxon>Ascomycota</taxon>
        <taxon>Pezizomycotina</taxon>
        <taxon>Sordariomycetes</taxon>
        <taxon>Hypocreomycetidae</taxon>
        <taxon>Glomerellales</taxon>
        <taxon>Glomerellaceae</taxon>
        <taxon>Colletotrichum</taxon>
        <taxon>Colletotrichum orchidearum species complex</taxon>
    </lineage>
</organism>
<gene>
    <name evidence="3" type="ORF">CSOJ01_04724</name>
</gene>
<dbReference type="Proteomes" id="UP000652219">
    <property type="component" value="Unassembled WGS sequence"/>
</dbReference>
<dbReference type="AlphaFoldDB" id="A0A8H6MYR6"/>
<dbReference type="Pfam" id="PF24883">
    <property type="entry name" value="NPHP3_N"/>
    <property type="match status" value="1"/>
</dbReference>
<dbReference type="PANTHER" id="PTHR10039:SF14">
    <property type="entry name" value="NACHT DOMAIN-CONTAINING PROTEIN"/>
    <property type="match status" value="1"/>
</dbReference>
<dbReference type="Gene3D" id="3.40.50.300">
    <property type="entry name" value="P-loop containing nucleotide triphosphate hydrolases"/>
    <property type="match status" value="1"/>
</dbReference>
<keyword evidence="4" id="KW-1185">Reference proteome</keyword>